<gene>
    <name evidence="3" type="ORF">HCN83_09915</name>
</gene>
<dbReference type="AlphaFoldDB" id="A0A969PPB7"/>
<name>A0A969PPB7_9BACI</name>
<dbReference type="EMBL" id="JAATHJ010000013">
    <property type="protein sequence ID" value="NJP37901.1"/>
    <property type="molecule type" value="Genomic_DNA"/>
</dbReference>
<feature type="domain" description="Lin1244/Lin1753-like N-terminal" evidence="2">
    <location>
        <begin position="7"/>
        <end position="93"/>
    </location>
</feature>
<feature type="region of interest" description="Disordered" evidence="1">
    <location>
        <begin position="250"/>
        <end position="296"/>
    </location>
</feature>
<feature type="compositionally biased region" description="Polar residues" evidence="1">
    <location>
        <begin position="130"/>
        <end position="139"/>
    </location>
</feature>
<reference evidence="3 4" key="1">
    <citation type="submission" date="2020-03" db="EMBL/GenBank/DDBJ databases">
        <title>Assessment of the enzymatic potential of alkaline-tolerant lipase obtained from Bacillus luteus H11 (technogenic soil) for the bioremediation of saline soils contaminated with petroleum substances.</title>
        <authorList>
            <person name="Kalwasinska A."/>
        </authorList>
    </citation>
    <scope>NUCLEOTIDE SEQUENCE [LARGE SCALE GENOMIC DNA]</scope>
    <source>
        <strain evidence="3 4">H11</strain>
    </source>
</reference>
<feature type="region of interest" description="Disordered" evidence="1">
    <location>
        <begin position="102"/>
        <end position="166"/>
    </location>
</feature>
<feature type="compositionally biased region" description="Basic and acidic residues" evidence="1">
    <location>
        <begin position="143"/>
        <end position="165"/>
    </location>
</feature>
<dbReference type="Pfam" id="PF14297">
    <property type="entry name" value="Lin1244_N"/>
    <property type="match status" value="1"/>
</dbReference>
<dbReference type="RefSeq" id="WP_168006864.1">
    <property type="nucleotide sequence ID" value="NZ_JAATHJ010000013.1"/>
</dbReference>
<organism evidence="3 4">
    <name type="scientific">Alkalicoccus luteus</name>
    <dbReference type="NCBI Taxonomy" id="1237094"/>
    <lineage>
        <taxon>Bacteria</taxon>
        <taxon>Bacillati</taxon>
        <taxon>Bacillota</taxon>
        <taxon>Bacilli</taxon>
        <taxon>Bacillales</taxon>
        <taxon>Bacillaceae</taxon>
        <taxon>Alkalicoccus</taxon>
    </lineage>
</organism>
<evidence type="ECO:0000256" key="1">
    <source>
        <dbReference type="SAM" id="MobiDB-lite"/>
    </source>
</evidence>
<dbReference type="InterPro" id="IPR025400">
    <property type="entry name" value="Lin1244/Lin1753-like_N"/>
</dbReference>
<feature type="compositionally biased region" description="Basic and acidic residues" evidence="1">
    <location>
        <begin position="102"/>
        <end position="113"/>
    </location>
</feature>
<dbReference type="Proteomes" id="UP000752012">
    <property type="component" value="Unassembled WGS sequence"/>
</dbReference>
<sequence>MVKEAYYFSHDANARNDEKILMLRAEHGWEGYGIYWALIEMMFEASESVLHHKKIKGIAVSYSIDITLLQSVINTCISEGLFDTDDIHFWSNSLLRRKEKYKEMKNKRSEAGKKGMAKRWGSKKDDEMKNANNDNTVITKNNKGKESKGKESKRNKDKESPKQAYDESSVYFQLANKLYENILENDENFKKPNLQNWANDMRLMMERDKRTTEQIEYLIQWTQKHSFWKSNILSPKKLREKYTTLTLQVKEERAKPKRSYPQQEPTVTPVPKWMKEPEQTDPPEQEDEAKLEEKRKEAAKLREELKRRKQQRLG</sequence>
<keyword evidence="4" id="KW-1185">Reference proteome</keyword>
<evidence type="ECO:0000313" key="4">
    <source>
        <dbReference type="Proteomes" id="UP000752012"/>
    </source>
</evidence>
<evidence type="ECO:0000259" key="2">
    <source>
        <dbReference type="Pfam" id="PF14297"/>
    </source>
</evidence>
<accession>A0A969PPB7</accession>
<protein>
    <submittedName>
        <fullName evidence="3">DUF4373 domain-containing protein</fullName>
    </submittedName>
</protein>
<evidence type="ECO:0000313" key="3">
    <source>
        <dbReference type="EMBL" id="NJP37901.1"/>
    </source>
</evidence>
<comment type="caution">
    <text evidence="3">The sequence shown here is derived from an EMBL/GenBank/DDBJ whole genome shotgun (WGS) entry which is preliminary data.</text>
</comment>
<proteinExistence type="predicted"/>
<feature type="compositionally biased region" description="Acidic residues" evidence="1">
    <location>
        <begin position="279"/>
        <end position="290"/>
    </location>
</feature>